<dbReference type="InterPro" id="IPR018170">
    <property type="entry name" value="Aldo/ket_reductase_CS"/>
</dbReference>
<dbReference type="EC" id="1.1.1.346" evidence="5"/>
<evidence type="ECO:0000256" key="3">
    <source>
        <dbReference type="ARBA" id="ARBA00023002"/>
    </source>
</evidence>
<organism evidence="5 6">
    <name type="scientific">Kibdelosporangium banguiense</name>
    <dbReference type="NCBI Taxonomy" id="1365924"/>
    <lineage>
        <taxon>Bacteria</taxon>
        <taxon>Bacillati</taxon>
        <taxon>Actinomycetota</taxon>
        <taxon>Actinomycetes</taxon>
        <taxon>Pseudonocardiales</taxon>
        <taxon>Pseudonocardiaceae</taxon>
        <taxon>Kibdelosporangium</taxon>
    </lineage>
</organism>
<dbReference type="InterPro" id="IPR023210">
    <property type="entry name" value="NADP_OxRdtase_dom"/>
</dbReference>
<comment type="similarity">
    <text evidence="1">Belongs to the aldo/keto reductase family.</text>
</comment>
<keyword evidence="2" id="KW-0521">NADP</keyword>
<dbReference type="PROSITE" id="PS00062">
    <property type="entry name" value="ALDOKETO_REDUCTASE_2"/>
    <property type="match status" value="1"/>
</dbReference>
<gene>
    <name evidence="5" type="ORF">JOF56_007258</name>
</gene>
<comment type="caution">
    <text evidence="5">The sequence shown here is derived from an EMBL/GenBank/DDBJ whole genome shotgun (WGS) entry which is preliminary data.</text>
</comment>
<dbReference type="EMBL" id="JAGINW010000001">
    <property type="protein sequence ID" value="MBP2326873.1"/>
    <property type="molecule type" value="Genomic_DNA"/>
</dbReference>
<dbReference type="PANTHER" id="PTHR43827:SF3">
    <property type="entry name" value="NADP-DEPENDENT OXIDOREDUCTASE DOMAIN-CONTAINING PROTEIN"/>
    <property type="match status" value="1"/>
</dbReference>
<dbReference type="RefSeq" id="WP_209643891.1">
    <property type="nucleotide sequence ID" value="NZ_JAGINW010000001.1"/>
</dbReference>
<name>A0ABS4TSH8_9PSEU</name>
<reference evidence="5 6" key="1">
    <citation type="submission" date="2021-03" db="EMBL/GenBank/DDBJ databases">
        <title>Sequencing the genomes of 1000 actinobacteria strains.</title>
        <authorList>
            <person name="Klenk H.-P."/>
        </authorList>
    </citation>
    <scope>NUCLEOTIDE SEQUENCE [LARGE SCALE GENOMIC DNA]</scope>
    <source>
        <strain evidence="5 6">DSM 46670</strain>
    </source>
</reference>
<keyword evidence="6" id="KW-1185">Reference proteome</keyword>
<dbReference type="Pfam" id="PF00248">
    <property type="entry name" value="Aldo_ket_red"/>
    <property type="match status" value="1"/>
</dbReference>
<protein>
    <submittedName>
        <fullName evidence="5">2,5-diketo-D-gluconate reductase A</fullName>
        <ecNumber evidence="5">1.1.1.346</ecNumber>
    </submittedName>
</protein>
<evidence type="ECO:0000256" key="1">
    <source>
        <dbReference type="ARBA" id="ARBA00007905"/>
    </source>
</evidence>
<proteinExistence type="inferred from homology"/>
<feature type="domain" description="NADP-dependent oxidoreductase" evidence="4">
    <location>
        <begin position="18"/>
        <end position="260"/>
    </location>
</feature>
<sequence length="264" mass="29055">MIDVPDLPLNDGHTIPQFGLGVWQVPNSGVAAAMNSAFEAGYRSVDTAALYRNEEGVGDAIAASGIPRENLFITTKLWGSDSGYDGAMRGFDESIGKLRLDYVDLYLIHWPGRSGSKYVEAWKALEQLRADGRARSVGVSNFEISHLRRVFDSTGTVPAVNQIELHPEQPETKLRAFHAEHGILTEAYSPLAVGRLVGNRTVGALATKYDRTPAQILLRWNIQLGNRVIPKSVRPHRIRENINVFDFELADDDMATLTSLGGRA</sequence>
<dbReference type="InterPro" id="IPR036812">
    <property type="entry name" value="NAD(P)_OxRdtase_dom_sf"/>
</dbReference>
<evidence type="ECO:0000256" key="2">
    <source>
        <dbReference type="ARBA" id="ARBA00022857"/>
    </source>
</evidence>
<dbReference type="Proteomes" id="UP001519332">
    <property type="component" value="Unassembled WGS sequence"/>
</dbReference>
<evidence type="ECO:0000259" key="4">
    <source>
        <dbReference type="Pfam" id="PF00248"/>
    </source>
</evidence>
<evidence type="ECO:0000313" key="6">
    <source>
        <dbReference type="Proteomes" id="UP001519332"/>
    </source>
</evidence>
<dbReference type="PROSITE" id="PS00798">
    <property type="entry name" value="ALDOKETO_REDUCTASE_1"/>
    <property type="match status" value="1"/>
</dbReference>
<dbReference type="SUPFAM" id="SSF51430">
    <property type="entry name" value="NAD(P)-linked oxidoreductase"/>
    <property type="match status" value="1"/>
</dbReference>
<keyword evidence="3 5" id="KW-0560">Oxidoreductase</keyword>
<dbReference type="PANTHER" id="PTHR43827">
    <property type="entry name" value="2,5-DIKETO-D-GLUCONIC ACID REDUCTASE"/>
    <property type="match status" value="1"/>
</dbReference>
<dbReference type="Gene3D" id="3.20.20.100">
    <property type="entry name" value="NADP-dependent oxidoreductase domain"/>
    <property type="match status" value="1"/>
</dbReference>
<dbReference type="PIRSF" id="PIRSF000097">
    <property type="entry name" value="AKR"/>
    <property type="match status" value="1"/>
</dbReference>
<accession>A0ABS4TSH8</accession>
<evidence type="ECO:0000313" key="5">
    <source>
        <dbReference type="EMBL" id="MBP2326873.1"/>
    </source>
</evidence>
<dbReference type="GO" id="GO:0016491">
    <property type="term" value="F:oxidoreductase activity"/>
    <property type="evidence" value="ECO:0007669"/>
    <property type="project" value="UniProtKB-KW"/>
</dbReference>
<dbReference type="PRINTS" id="PR00069">
    <property type="entry name" value="ALDKETRDTASE"/>
</dbReference>
<dbReference type="InterPro" id="IPR020471">
    <property type="entry name" value="AKR"/>
</dbReference>